<name>D7BI77_ALLS1</name>
<sequence>MLKLLSAQERQQLLQVLAERYRDESSDAMLAEQAAEGLPYPHLRQTLQRIAERERQHAQWLGEKIRALGGTPPPSPTLPDQATWQELLAAYESEKADKVAYLENTLPDEELEALFHRIAQEEQQNVEELRQVLTRVDPYGLGA</sequence>
<evidence type="ECO:0000313" key="1">
    <source>
        <dbReference type="EMBL" id="ADH62351.1"/>
    </source>
</evidence>
<dbReference type="AlphaFoldDB" id="D7BI77"/>
<organism evidence="1 2">
    <name type="scientific">Allomeiothermus silvanus (strain ATCC 700542 / DSM 9946 / NBRC 106475 / NCIMB 13440 / VI-R2)</name>
    <name type="common">Thermus silvanus</name>
    <dbReference type="NCBI Taxonomy" id="526227"/>
    <lineage>
        <taxon>Bacteria</taxon>
        <taxon>Thermotogati</taxon>
        <taxon>Deinococcota</taxon>
        <taxon>Deinococci</taxon>
        <taxon>Thermales</taxon>
        <taxon>Thermaceae</taxon>
        <taxon>Allomeiothermus</taxon>
    </lineage>
</organism>
<reference evidence="1 2" key="1">
    <citation type="journal article" date="2010" name="Stand. Genomic Sci.">
        <title>Complete genome sequence of Meiothermus silvanus type strain (VI-R2).</title>
        <authorList>
            <person name="Sikorski J."/>
            <person name="Tindall B.J."/>
            <person name="Lowry S."/>
            <person name="Lucas S."/>
            <person name="Nolan M."/>
            <person name="Copeland A."/>
            <person name="Glavina Del Rio T."/>
            <person name="Tice H."/>
            <person name="Cheng J.F."/>
            <person name="Han C."/>
            <person name="Pitluck S."/>
            <person name="Liolios K."/>
            <person name="Ivanova N."/>
            <person name="Mavromatis K."/>
            <person name="Mikhailova N."/>
            <person name="Pati A."/>
            <person name="Goodwin L."/>
            <person name="Chen A."/>
            <person name="Palaniappan K."/>
            <person name="Land M."/>
            <person name="Hauser L."/>
            <person name="Chang Y.J."/>
            <person name="Jeffries C.D."/>
            <person name="Rohde M."/>
            <person name="Goker M."/>
            <person name="Woyke T."/>
            <person name="Bristow J."/>
            <person name="Eisen J.A."/>
            <person name="Markowitz V."/>
            <person name="Hugenholtz P."/>
            <person name="Kyrpides N.C."/>
            <person name="Klenk H.P."/>
            <person name="Lapidus A."/>
        </authorList>
    </citation>
    <scope>NUCLEOTIDE SEQUENCE [LARGE SCALE GENOMIC DNA]</scope>
    <source>
        <strain evidence="2">ATCC 700542 / DSM 9946 / VI-R2</strain>
    </source>
</reference>
<keyword evidence="2" id="KW-1185">Reference proteome</keyword>
<dbReference type="KEGG" id="msv:Mesil_0411"/>
<dbReference type="SUPFAM" id="SSF47240">
    <property type="entry name" value="Ferritin-like"/>
    <property type="match status" value="1"/>
</dbReference>
<evidence type="ECO:0000313" key="2">
    <source>
        <dbReference type="Proteomes" id="UP000001916"/>
    </source>
</evidence>
<protein>
    <submittedName>
        <fullName evidence="1">Uncharacterized protein</fullName>
    </submittedName>
</protein>
<gene>
    <name evidence="1" type="ordered locus">Mesil_0411</name>
</gene>
<accession>D7BI77</accession>
<dbReference type="EMBL" id="CP002042">
    <property type="protein sequence ID" value="ADH62351.1"/>
    <property type="molecule type" value="Genomic_DNA"/>
</dbReference>
<dbReference type="InterPro" id="IPR009078">
    <property type="entry name" value="Ferritin-like_SF"/>
</dbReference>
<dbReference type="STRING" id="526227.Mesil_0411"/>
<dbReference type="Proteomes" id="UP000001916">
    <property type="component" value="Chromosome"/>
</dbReference>
<dbReference type="RefSeq" id="WP_013156957.1">
    <property type="nucleotide sequence ID" value="NC_014212.1"/>
</dbReference>
<dbReference type="HOGENOM" id="CLU_1947819_0_0_0"/>
<dbReference type="OrthoDB" id="32823at2"/>
<dbReference type="Gene3D" id="1.20.1260.10">
    <property type="match status" value="1"/>
</dbReference>
<proteinExistence type="predicted"/>
<dbReference type="eggNOG" id="COG1633">
    <property type="taxonomic scope" value="Bacteria"/>
</dbReference>
<dbReference type="InterPro" id="IPR012347">
    <property type="entry name" value="Ferritin-like"/>
</dbReference>
<dbReference type="CDD" id="cd00657">
    <property type="entry name" value="Ferritin_like"/>
    <property type="match status" value="1"/>
</dbReference>